<gene>
    <name evidence="1" type="ORF">GCM10022407_32560</name>
</gene>
<accession>A0ABP7QMX6</accession>
<dbReference type="CDD" id="cd11532">
    <property type="entry name" value="NTP-PPase_COG4997"/>
    <property type="match status" value="1"/>
</dbReference>
<dbReference type="Proteomes" id="UP001501556">
    <property type="component" value="Unassembled WGS sequence"/>
</dbReference>
<reference evidence="2" key="1">
    <citation type="journal article" date="2019" name="Int. J. Syst. Evol. Microbiol.">
        <title>The Global Catalogue of Microorganisms (GCM) 10K type strain sequencing project: providing services to taxonomists for standard genome sequencing and annotation.</title>
        <authorList>
            <consortium name="The Broad Institute Genomics Platform"/>
            <consortium name="The Broad Institute Genome Sequencing Center for Infectious Disease"/>
            <person name="Wu L."/>
            <person name="Ma J."/>
        </authorList>
    </citation>
    <scope>NUCLEOTIDE SEQUENCE [LARGE SCALE GENOMIC DNA]</scope>
    <source>
        <strain evidence="2">JCM 17217</strain>
    </source>
</reference>
<evidence type="ECO:0000313" key="1">
    <source>
        <dbReference type="EMBL" id="GAA3985100.1"/>
    </source>
</evidence>
<dbReference type="EMBL" id="BAABDI010000026">
    <property type="protein sequence ID" value="GAA3985100.1"/>
    <property type="molecule type" value="Genomic_DNA"/>
</dbReference>
<keyword evidence="2" id="KW-1185">Reference proteome</keyword>
<name>A0ABP7QMX6_9BACT</name>
<sequence length="44" mass="4835">MPYPKLVRDRIPAIIAASGRRCRTTVLAKPAFRAALLAKLVEEA</sequence>
<comment type="caution">
    <text evidence="1">The sequence shown here is derived from an EMBL/GenBank/DDBJ whole genome shotgun (WGS) entry which is preliminary data.</text>
</comment>
<dbReference type="InterPro" id="IPR038735">
    <property type="entry name" value="MSMEG_1276-like_NTP-PPase_dom"/>
</dbReference>
<organism evidence="1 2">
    <name type="scientific">Hymenobacter antarcticus</name>
    <dbReference type="NCBI Taxonomy" id="486270"/>
    <lineage>
        <taxon>Bacteria</taxon>
        <taxon>Pseudomonadati</taxon>
        <taxon>Bacteroidota</taxon>
        <taxon>Cytophagia</taxon>
        <taxon>Cytophagales</taxon>
        <taxon>Hymenobacteraceae</taxon>
        <taxon>Hymenobacter</taxon>
    </lineage>
</organism>
<proteinExistence type="predicted"/>
<protein>
    <submittedName>
        <fullName evidence="1">Uncharacterized protein</fullName>
    </submittedName>
</protein>
<evidence type="ECO:0000313" key="2">
    <source>
        <dbReference type="Proteomes" id="UP001501556"/>
    </source>
</evidence>